<dbReference type="GO" id="GO:0038023">
    <property type="term" value="F:signaling receptor activity"/>
    <property type="evidence" value="ECO:0007669"/>
    <property type="project" value="TreeGrafter"/>
</dbReference>
<proteinExistence type="predicted"/>
<dbReference type="PANTHER" id="PTHR24373:SF293">
    <property type="entry name" value="TOLL-LIKE RECEPTOR 3"/>
    <property type="match status" value="1"/>
</dbReference>
<dbReference type="GO" id="GO:0005615">
    <property type="term" value="C:extracellular space"/>
    <property type="evidence" value="ECO:0007669"/>
    <property type="project" value="TreeGrafter"/>
</dbReference>
<evidence type="ECO:0000313" key="4">
    <source>
        <dbReference type="Proteomes" id="UP000288716"/>
    </source>
</evidence>
<keyword evidence="1 2" id="KW-0732">Signal</keyword>
<dbReference type="PANTHER" id="PTHR24373">
    <property type="entry name" value="SLIT RELATED LEUCINE-RICH REPEAT NEURONAL PROTEIN"/>
    <property type="match status" value="1"/>
</dbReference>
<sequence>MLLKFYILLSFVFVNAFAQTDEEICPKKEDIAPCSCDREGFSCLNAKSEDDIKRAFRAPVKQKATRGFWINGTPIKKISADTFNGFKIEGFHMEYNQIEEIENGAFSGSERTMRTLSADNNRIKSFNFKDLQKFSSLATVTFQKNNLQTIARYSFNNTNVKVINLVSNDISTVESFAFWGAKELRAVDLTFNDIEELAANSFSLSASGVMIGLTFNKIKKIDKKAFEGLNTINLDLRFNELTELDKDIFVPLILTAINHARKNKQPFVLQILTTGNPMSCTGCNAYRWLVEDAHLYSNIFTDFKCKDGRRLHELTLHSIGC</sequence>
<dbReference type="OrthoDB" id="6512839at2759"/>
<dbReference type="InterPro" id="IPR026906">
    <property type="entry name" value="LRR_5"/>
</dbReference>
<name>A0A443SRH4_9ACAR</name>
<organism evidence="3 4">
    <name type="scientific">Leptotrombidium deliense</name>
    <dbReference type="NCBI Taxonomy" id="299467"/>
    <lineage>
        <taxon>Eukaryota</taxon>
        <taxon>Metazoa</taxon>
        <taxon>Ecdysozoa</taxon>
        <taxon>Arthropoda</taxon>
        <taxon>Chelicerata</taxon>
        <taxon>Arachnida</taxon>
        <taxon>Acari</taxon>
        <taxon>Acariformes</taxon>
        <taxon>Trombidiformes</taxon>
        <taxon>Prostigmata</taxon>
        <taxon>Anystina</taxon>
        <taxon>Parasitengona</taxon>
        <taxon>Trombiculoidea</taxon>
        <taxon>Trombiculidae</taxon>
        <taxon>Leptotrombidium</taxon>
    </lineage>
</organism>
<protein>
    <submittedName>
        <fullName evidence="3">Leucine-rich repeat-containing protein 15-like protein</fullName>
    </submittedName>
</protein>
<keyword evidence="4" id="KW-1185">Reference proteome</keyword>
<feature type="signal peptide" evidence="2">
    <location>
        <begin position="1"/>
        <end position="18"/>
    </location>
</feature>
<dbReference type="Pfam" id="PF13306">
    <property type="entry name" value="LRR_5"/>
    <property type="match status" value="1"/>
</dbReference>
<dbReference type="AlphaFoldDB" id="A0A443SRH4"/>
<dbReference type="Gene3D" id="3.80.10.10">
    <property type="entry name" value="Ribonuclease Inhibitor"/>
    <property type="match status" value="1"/>
</dbReference>
<dbReference type="GO" id="GO:0003725">
    <property type="term" value="F:double-stranded RNA binding"/>
    <property type="evidence" value="ECO:0007669"/>
    <property type="project" value="TreeGrafter"/>
</dbReference>
<dbReference type="STRING" id="299467.A0A443SRH4"/>
<evidence type="ECO:0000256" key="2">
    <source>
        <dbReference type="SAM" id="SignalP"/>
    </source>
</evidence>
<evidence type="ECO:0000256" key="1">
    <source>
        <dbReference type="ARBA" id="ARBA00022729"/>
    </source>
</evidence>
<dbReference type="SUPFAM" id="SSF52058">
    <property type="entry name" value="L domain-like"/>
    <property type="match status" value="1"/>
</dbReference>
<dbReference type="Proteomes" id="UP000288716">
    <property type="component" value="Unassembled WGS sequence"/>
</dbReference>
<dbReference type="EMBL" id="NCKV01000655">
    <property type="protein sequence ID" value="RWS30065.1"/>
    <property type="molecule type" value="Genomic_DNA"/>
</dbReference>
<dbReference type="VEuPathDB" id="VectorBase:LDEU001973"/>
<feature type="chain" id="PRO_5019370184" evidence="2">
    <location>
        <begin position="19"/>
        <end position="321"/>
    </location>
</feature>
<comment type="caution">
    <text evidence="3">The sequence shown here is derived from an EMBL/GenBank/DDBJ whole genome shotgun (WGS) entry which is preliminary data.</text>
</comment>
<dbReference type="GO" id="GO:0043331">
    <property type="term" value="P:response to dsRNA"/>
    <property type="evidence" value="ECO:0007669"/>
    <property type="project" value="TreeGrafter"/>
</dbReference>
<reference evidence="3 4" key="1">
    <citation type="journal article" date="2018" name="Gigascience">
        <title>Genomes of trombidid mites reveal novel predicted allergens and laterally-transferred genes associated with secondary metabolism.</title>
        <authorList>
            <person name="Dong X."/>
            <person name="Chaisiri K."/>
            <person name="Xia D."/>
            <person name="Armstrong S.D."/>
            <person name="Fang Y."/>
            <person name="Donnelly M.J."/>
            <person name="Kadowaki T."/>
            <person name="McGarry J.W."/>
            <person name="Darby A.C."/>
            <person name="Makepeace B.L."/>
        </authorList>
    </citation>
    <scope>NUCLEOTIDE SEQUENCE [LARGE SCALE GENOMIC DNA]</scope>
    <source>
        <strain evidence="3">UoL-UT</strain>
    </source>
</reference>
<dbReference type="InterPro" id="IPR032675">
    <property type="entry name" value="LRR_dom_sf"/>
</dbReference>
<accession>A0A443SRH4</accession>
<dbReference type="InterPro" id="IPR050328">
    <property type="entry name" value="Dev_Immune_Receptor"/>
</dbReference>
<gene>
    <name evidence="3" type="ORF">B4U80_12680</name>
</gene>
<dbReference type="GO" id="GO:0031012">
    <property type="term" value="C:extracellular matrix"/>
    <property type="evidence" value="ECO:0007669"/>
    <property type="project" value="TreeGrafter"/>
</dbReference>
<evidence type="ECO:0000313" key="3">
    <source>
        <dbReference type="EMBL" id="RWS30065.1"/>
    </source>
</evidence>